<dbReference type="GO" id="GO:0016757">
    <property type="term" value="F:glycosyltransferase activity"/>
    <property type="evidence" value="ECO:0007669"/>
    <property type="project" value="UniProtKB-KW"/>
</dbReference>
<evidence type="ECO:0000256" key="6">
    <source>
        <dbReference type="ARBA" id="ARBA00022960"/>
    </source>
</evidence>
<organism evidence="10">
    <name type="scientific">marine sediment metagenome</name>
    <dbReference type="NCBI Taxonomy" id="412755"/>
    <lineage>
        <taxon>unclassified sequences</taxon>
        <taxon>metagenomes</taxon>
        <taxon>ecological metagenomes</taxon>
    </lineage>
</organism>
<evidence type="ECO:0000256" key="5">
    <source>
        <dbReference type="ARBA" id="ARBA00022801"/>
    </source>
</evidence>
<comment type="caution">
    <text evidence="10">The sequence shown here is derived from an EMBL/GenBank/DDBJ whole genome shotgun (WGS) entry which is preliminary data.</text>
</comment>
<evidence type="ECO:0000256" key="7">
    <source>
        <dbReference type="ARBA" id="ARBA00022984"/>
    </source>
</evidence>
<keyword evidence="4" id="KW-0808">Transferase</keyword>
<dbReference type="InterPro" id="IPR038063">
    <property type="entry name" value="Transpep_catalytic_dom"/>
</dbReference>
<dbReference type="UniPathway" id="UPA00219"/>
<dbReference type="InterPro" id="IPR050979">
    <property type="entry name" value="LD-transpeptidase"/>
</dbReference>
<dbReference type="Pfam" id="PF03734">
    <property type="entry name" value="YkuD"/>
    <property type="match status" value="1"/>
</dbReference>
<dbReference type="Gene3D" id="2.40.440.10">
    <property type="entry name" value="L,D-transpeptidase catalytic domain-like"/>
    <property type="match status" value="1"/>
</dbReference>
<evidence type="ECO:0000256" key="2">
    <source>
        <dbReference type="ARBA" id="ARBA00005992"/>
    </source>
</evidence>
<keyword evidence="6" id="KW-0133">Cell shape</keyword>
<dbReference type="EMBL" id="LAZR01029997">
    <property type="protein sequence ID" value="KKL57916.1"/>
    <property type="molecule type" value="Genomic_DNA"/>
</dbReference>
<evidence type="ECO:0000256" key="8">
    <source>
        <dbReference type="ARBA" id="ARBA00023316"/>
    </source>
</evidence>
<dbReference type="GO" id="GO:0008360">
    <property type="term" value="P:regulation of cell shape"/>
    <property type="evidence" value="ECO:0007669"/>
    <property type="project" value="UniProtKB-KW"/>
</dbReference>
<keyword evidence="7" id="KW-0573">Peptidoglycan synthesis</keyword>
<evidence type="ECO:0000313" key="10">
    <source>
        <dbReference type="EMBL" id="KKL57916.1"/>
    </source>
</evidence>
<comment type="similarity">
    <text evidence="2">Belongs to the YkuD family.</text>
</comment>
<evidence type="ECO:0000256" key="1">
    <source>
        <dbReference type="ARBA" id="ARBA00004752"/>
    </source>
</evidence>
<feature type="domain" description="L,D-TPase catalytic" evidence="9">
    <location>
        <begin position="117"/>
        <end position="270"/>
    </location>
</feature>
<dbReference type="PANTHER" id="PTHR30582">
    <property type="entry name" value="L,D-TRANSPEPTIDASE"/>
    <property type="match status" value="1"/>
</dbReference>
<keyword evidence="3" id="KW-0328">Glycosyltransferase</keyword>
<dbReference type="InterPro" id="IPR005490">
    <property type="entry name" value="LD_TPept_cat_dom"/>
</dbReference>
<feature type="non-terminal residue" evidence="10">
    <location>
        <position position="1"/>
    </location>
</feature>
<evidence type="ECO:0000256" key="4">
    <source>
        <dbReference type="ARBA" id="ARBA00022679"/>
    </source>
</evidence>
<dbReference type="PANTHER" id="PTHR30582:SF24">
    <property type="entry name" value="L,D-TRANSPEPTIDASE ERFK_SRFK-RELATED"/>
    <property type="match status" value="1"/>
</dbReference>
<dbReference type="GO" id="GO:0018104">
    <property type="term" value="P:peptidoglycan-protein cross-linking"/>
    <property type="evidence" value="ECO:0007669"/>
    <property type="project" value="TreeGrafter"/>
</dbReference>
<evidence type="ECO:0000256" key="3">
    <source>
        <dbReference type="ARBA" id="ARBA00022676"/>
    </source>
</evidence>
<dbReference type="GO" id="GO:0071555">
    <property type="term" value="P:cell wall organization"/>
    <property type="evidence" value="ECO:0007669"/>
    <property type="project" value="UniProtKB-KW"/>
</dbReference>
<sequence>VEKTKVVKQESKKQIKKAVAKEVKDADENLPDANLIDRLFATDSSRLPIVDTVTYTSRAPWMQGRPAWIADYASHYSTTRHFIARSLNKKADYLTQKIAQGDRFNVLRDDKNIKFHLVIDINRSKLWFYYFDVDTNERVLLKTYKVGLGRKESKRESGSLTPKGKYTLGSKVAIYKPNTMGYFQDNKIEMIKIFGTRWIPFDQEVENCTESAKGLGIHGAPWVETATGEFVEDRSKIGKLDSDGCIRLFAEDIEEIFSIVISRDTTIDLVEDFHDAKLPGVEKIIK</sequence>
<dbReference type="SUPFAM" id="SSF141523">
    <property type="entry name" value="L,D-transpeptidase catalytic domain-like"/>
    <property type="match status" value="1"/>
</dbReference>
<dbReference type="PROSITE" id="PS52029">
    <property type="entry name" value="LD_TPASE"/>
    <property type="match status" value="1"/>
</dbReference>
<dbReference type="GO" id="GO:0005576">
    <property type="term" value="C:extracellular region"/>
    <property type="evidence" value="ECO:0007669"/>
    <property type="project" value="TreeGrafter"/>
</dbReference>
<gene>
    <name evidence="10" type="ORF">LCGC14_2230640</name>
</gene>
<keyword evidence="8" id="KW-0961">Cell wall biogenesis/degradation</keyword>
<evidence type="ECO:0000259" key="9">
    <source>
        <dbReference type="PROSITE" id="PS52029"/>
    </source>
</evidence>
<protein>
    <recommendedName>
        <fullName evidence="9">L,D-TPase catalytic domain-containing protein</fullName>
    </recommendedName>
</protein>
<accession>A0A0F9DW29</accession>
<dbReference type="GO" id="GO:0071972">
    <property type="term" value="F:peptidoglycan L,D-transpeptidase activity"/>
    <property type="evidence" value="ECO:0007669"/>
    <property type="project" value="TreeGrafter"/>
</dbReference>
<comment type="pathway">
    <text evidence="1">Cell wall biogenesis; peptidoglycan biosynthesis.</text>
</comment>
<name>A0A0F9DW29_9ZZZZ</name>
<proteinExistence type="inferred from homology"/>
<keyword evidence="5" id="KW-0378">Hydrolase</keyword>
<dbReference type="CDD" id="cd16913">
    <property type="entry name" value="YkuD_like"/>
    <property type="match status" value="1"/>
</dbReference>
<reference evidence="10" key="1">
    <citation type="journal article" date="2015" name="Nature">
        <title>Complex archaea that bridge the gap between prokaryotes and eukaryotes.</title>
        <authorList>
            <person name="Spang A."/>
            <person name="Saw J.H."/>
            <person name="Jorgensen S.L."/>
            <person name="Zaremba-Niedzwiedzka K."/>
            <person name="Martijn J."/>
            <person name="Lind A.E."/>
            <person name="van Eijk R."/>
            <person name="Schleper C."/>
            <person name="Guy L."/>
            <person name="Ettema T.J."/>
        </authorList>
    </citation>
    <scope>NUCLEOTIDE SEQUENCE</scope>
</reference>
<dbReference type="AlphaFoldDB" id="A0A0F9DW29"/>